<evidence type="ECO:0000256" key="1">
    <source>
        <dbReference type="ARBA" id="ARBA00022490"/>
    </source>
</evidence>
<keyword evidence="1" id="KW-0963">Cytoplasm</keyword>
<dbReference type="PANTHER" id="PTHR13339:SF0">
    <property type="entry name" value="COP9 SIGNALOSOME COMPLEX SUBUNIT 8"/>
    <property type="match status" value="1"/>
</dbReference>
<gene>
    <name evidence="2" type="ORF">GIB67_003759</name>
</gene>
<dbReference type="Proteomes" id="UP000541444">
    <property type="component" value="Unassembled WGS sequence"/>
</dbReference>
<dbReference type="EMBL" id="JACGCM010001252">
    <property type="protein sequence ID" value="KAF6157859.1"/>
    <property type="molecule type" value="Genomic_DNA"/>
</dbReference>
<dbReference type="OrthoDB" id="5351233at2759"/>
<dbReference type="GO" id="GO:0000338">
    <property type="term" value="P:protein deneddylation"/>
    <property type="evidence" value="ECO:0007669"/>
    <property type="project" value="InterPro"/>
</dbReference>
<comment type="caution">
    <text evidence="2">The sequence shown here is derived from an EMBL/GenBank/DDBJ whole genome shotgun (WGS) entry which is preliminary data.</text>
</comment>
<proteinExistence type="predicted"/>
<keyword evidence="3" id="KW-1185">Reference proteome</keyword>
<dbReference type="GO" id="GO:0010387">
    <property type="term" value="P:COP9 signalosome assembly"/>
    <property type="evidence" value="ECO:0007669"/>
    <property type="project" value="InterPro"/>
</dbReference>
<protein>
    <recommendedName>
        <fullName evidence="4">CSN8/PSMD8/EIF3K domain-containing protein</fullName>
    </recommendedName>
</protein>
<organism evidence="2 3">
    <name type="scientific">Kingdonia uniflora</name>
    <dbReference type="NCBI Taxonomy" id="39325"/>
    <lineage>
        <taxon>Eukaryota</taxon>
        <taxon>Viridiplantae</taxon>
        <taxon>Streptophyta</taxon>
        <taxon>Embryophyta</taxon>
        <taxon>Tracheophyta</taxon>
        <taxon>Spermatophyta</taxon>
        <taxon>Magnoliopsida</taxon>
        <taxon>Ranunculales</taxon>
        <taxon>Circaeasteraceae</taxon>
        <taxon>Kingdonia</taxon>
    </lineage>
</organism>
<evidence type="ECO:0000313" key="3">
    <source>
        <dbReference type="Proteomes" id="UP000541444"/>
    </source>
</evidence>
<evidence type="ECO:0008006" key="4">
    <source>
        <dbReference type="Google" id="ProtNLM"/>
    </source>
</evidence>
<dbReference type="PANTHER" id="PTHR13339">
    <property type="entry name" value="COP9 SIGNALOSOME COMPLEX SUBUNIT 8"/>
    <property type="match status" value="1"/>
</dbReference>
<dbReference type="InterPro" id="IPR033205">
    <property type="entry name" value="COP9_CSN8"/>
</dbReference>
<dbReference type="GO" id="GO:0008180">
    <property type="term" value="C:COP9 signalosome"/>
    <property type="evidence" value="ECO:0007669"/>
    <property type="project" value="InterPro"/>
</dbReference>
<sequence length="173" mass="19800">MVRSFDCMGLKSWQLQVQCIVSAVGNTMKQNELRDDALQPPKGIRASYELYTKRMFELLVSAYSTISIEDTALFLGMNREDAITCTVPLLKFRLRNCDIGIAIDDCRRKIGHSELEEPLFDKMLDADVVQQGWTVDSASEMLTVKKLSPTVKEQKPDPNKLQRLTEYVFHLEH</sequence>
<accession>A0A7J7MSE3</accession>
<name>A0A7J7MSE3_9MAGN</name>
<dbReference type="AlphaFoldDB" id="A0A7J7MSE3"/>
<evidence type="ECO:0000313" key="2">
    <source>
        <dbReference type="EMBL" id="KAF6157859.1"/>
    </source>
</evidence>
<reference evidence="2 3" key="1">
    <citation type="journal article" date="2020" name="IScience">
        <title>Genome Sequencing of the Endangered Kingdonia uniflora (Circaeasteraceae, Ranunculales) Reveals Potential Mechanisms of Evolutionary Specialization.</title>
        <authorList>
            <person name="Sun Y."/>
            <person name="Deng T."/>
            <person name="Zhang A."/>
            <person name="Moore M.J."/>
            <person name="Landis J.B."/>
            <person name="Lin N."/>
            <person name="Zhang H."/>
            <person name="Zhang X."/>
            <person name="Huang J."/>
            <person name="Zhang X."/>
            <person name="Sun H."/>
            <person name="Wang H."/>
        </authorList>
    </citation>
    <scope>NUCLEOTIDE SEQUENCE [LARGE SCALE GENOMIC DNA]</scope>
    <source>
        <strain evidence="2">TB1705</strain>
        <tissue evidence="2">Leaf</tissue>
    </source>
</reference>